<protein>
    <submittedName>
        <fullName evidence="4">Synaptotagmin-5-like protein</fullName>
    </submittedName>
</protein>
<keyword evidence="2" id="KW-0472">Membrane</keyword>
<dbReference type="Pfam" id="PF00168">
    <property type="entry name" value="C2"/>
    <property type="match status" value="1"/>
</dbReference>
<gene>
    <name evidence="4" type="ORF">FCM35_KLT17411</name>
</gene>
<feature type="transmembrane region" description="Helical" evidence="2">
    <location>
        <begin position="69"/>
        <end position="90"/>
    </location>
</feature>
<evidence type="ECO:0000259" key="3">
    <source>
        <dbReference type="PROSITE" id="PS50004"/>
    </source>
</evidence>
<evidence type="ECO:0000256" key="2">
    <source>
        <dbReference type="SAM" id="Phobius"/>
    </source>
</evidence>
<dbReference type="InterPro" id="IPR000008">
    <property type="entry name" value="C2_dom"/>
</dbReference>
<evidence type="ECO:0000313" key="5">
    <source>
        <dbReference type="Proteomes" id="UP000623129"/>
    </source>
</evidence>
<dbReference type="SUPFAM" id="SSF49562">
    <property type="entry name" value="C2 domain (Calcium/lipid-binding domain, CaLB)"/>
    <property type="match status" value="1"/>
</dbReference>
<feature type="transmembrane region" description="Helical" evidence="2">
    <location>
        <begin position="254"/>
        <end position="271"/>
    </location>
</feature>
<feature type="region of interest" description="Disordered" evidence="1">
    <location>
        <begin position="315"/>
        <end position="352"/>
    </location>
</feature>
<reference evidence="4" key="1">
    <citation type="submission" date="2020-01" db="EMBL/GenBank/DDBJ databases">
        <title>Genome sequence of Kobresia littledalei, the first chromosome-level genome in the family Cyperaceae.</title>
        <authorList>
            <person name="Qu G."/>
        </authorList>
    </citation>
    <scope>NUCLEOTIDE SEQUENCE</scope>
    <source>
        <strain evidence="4">C.B.Clarke</strain>
        <tissue evidence="4">Leaf</tissue>
    </source>
</reference>
<feature type="domain" description="C2" evidence="3">
    <location>
        <begin position="61"/>
        <end position="176"/>
    </location>
</feature>
<comment type="caution">
    <text evidence="4">The sequence shown here is derived from an EMBL/GenBank/DDBJ whole genome shotgun (WGS) entry which is preliminary data.</text>
</comment>
<dbReference type="AlphaFoldDB" id="A0A833RBX6"/>
<evidence type="ECO:0000313" key="4">
    <source>
        <dbReference type="EMBL" id="KAF3338574.1"/>
    </source>
</evidence>
<dbReference type="SMART" id="SM00239">
    <property type="entry name" value="C2"/>
    <property type="match status" value="1"/>
</dbReference>
<keyword evidence="2" id="KW-0812">Transmembrane</keyword>
<dbReference type="OrthoDB" id="67700at2759"/>
<sequence length="352" mass="39698">MPCISAVVVALLADPKPRIDYTLKAVGGSLTAVPGLSDMIDDTVNSIISDMLLWPHRIVVPLGGVNVDIRHVITFSLLVIFSLFTLLNAYKEVIGKSDTYVVVYIRPILKVKTRVIDDNLNPEWNETFNLLAEDRETQSLYLEVYDEDKLKQDKKLGVVALPLKSFQPEALTEFNLNLLSSLDTLKVKDKKDRGTLTIKLDQPMMLVVNLEDLKVYIFHLLDQPLLITKTKKESTKLSCLVYCQRFLTSRKMAYARNAVLLFVVLCIVLLINEGNATDNHHGSHHKEHHQDHSRGKTEIEYQGIRADGTPCDLRRKEETNCRPAPNGQPWTRPCSPIDHCPGNPGHPESEDV</sequence>
<dbReference type="PROSITE" id="PS50004">
    <property type="entry name" value="C2"/>
    <property type="match status" value="1"/>
</dbReference>
<dbReference type="Proteomes" id="UP000623129">
    <property type="component" value="Unassembled WGS sequence"/>
</dbReference>
<keyword evidence="2" id="KW-1133">Transmembrane helix</keyword>
<accession>A0A833RBX6</accession>
<dbReference type="InterPro" id="IPR035892">
    <property type="entry name" value="C2_domain_sf"/>
</dbReference>
<dbReference type="Gene3D" id="2.60.40.150">
    <property type="entry name" value="C2 domain"/>
    <property type="match status" value="1"/>
</dbReference>
<dbReference type="InterPro" id="IPR045050">
    <property type="entry name" value="Synaptotagmin_plant"/>
</dbReference>
<dbReference type="GO" id="GO:0005783">
    <property type="term" value="C:endoplasmic reticulum"/>
    <property type="evidence" value="ECO:0007669"/>
    <property type="project" value="TreeGrafter"/>
</dbReference>
<dbReference type="GO" id="GO:0008289">
    <property type="term" value="F:lipid binding"/>
    <property type="evidence" value="ECO:0007669"/>
    <property type="project" value="InterPro"/>
</dbReference>
<keyword evidence="5" id="KW-1185">Reference proteome</keyword>
<dbReference type="EMBL" id="SWLB01000005">
    <property type="protein sequence ID" value="KAF3338574.1"/>
    <property type="molecule type" value="Genomic_DNA"/>
</dbReference>
<name>A0A833RBX6_9POAL</name>
<dbReference type="CDD" id="cd00030">
    <property type="entry name" value="C2"/>
    <property type="match status" value="1"/>
</dbReference>
<dbReference type="PANTHER" id="PTHR10774:SF190">
    <property type="entry name" value="C2 CALCIUM_LIPID-BINDING ENDONUCLEASE_EXONUCLEASE_PHOSPHATASE-RELATED"/>
    <property type="match status" value="1"/>
</dbReference>
<evidence type="ECO:0000256" key="1">
    <source>
        <dbReference type="SAM" id="MobiDB-lite"/>
    </source>
</evidence>
<proteinExistence type="predicted"/>
<organism evidence="4 5">
    <name type="scientific">Carex littledalei</name>
    <dbReference type="NCBI Taxonomy" id="544730"/>
    <lineage>
        <taxon>Eukaryota</taxon>
        <taxon>Viridiplantae</taxon>
        <taxon>Streptophyta</taxon>
        <taxon>Embryophyta</taxon>
        <taxon>Tracheophyta</taxon>
        <taxon>Spermatophyta</taxon>
        <taxon>Magnoliopsida</taxon>
        <taxon>Liliopsida</taxon>
        <taxon>Poales</taxon>
        <taxon>Cyperaceae</taxon>
        <taxon>Cyperoideae</taxon>
        <taxon>Cariceae</taxon>
        <taxon>Carex</taxon>
        <taxon>Carex subgen. Euthyceras</taxon>
    </lineage>
</organism>
<dbReference type="PANTHER" id="PTHR10774">
    <property type="entry name" value="EXTENDED SYNAPTOTAGMIN-RELATED"/>
    <property type="match status" value="1"/>
</dbReference>